<proteinExistence type="predicted"/>
<protein>
    <submittedName>
        <fullName evidence="2">Uncharacterized protein</fullName>
    </submittedName>
</protein>
<evidence type="ECO:0000256" key="1">
    <source>
        <dbReference type="SAM" id="MobiDB-lite"/>
    </source>
</evidence>
<sequence length="202" mass="22132">MPSYDGRSFIYIGLKTLRGILRKICQSNRTPLCISCPCLPWQGSWQVHQLCPADAIVAALAGSECHQPGTTSVQLPIWLKSAAPFSALSGKTCPRRDDKGDASNRDNGSYPGRYLGGDSDLGRALGFLLNALLLLGDSGEYSGPIAIPFYIPPFGRGRKSRQVFFLCLNSRSFSPELLQYNFSTRFCCCIHLPRLINPGIKS</sequence>
<keyword evidence="3" id="KW-1185">Reference proteome</keyword>
<dbReference type="Proteomes" id="UP001396334">
    <property type="component" value="Unassembled WGS sequence"/>
</dbReference>
<name>A0ABR2R7M7_9ROSI</name>
<evidence type="ECO:0000313" key="2">
    <source>
        <dbReference type="EMBL" id="KAK9008958.1"/>
    </source>
</evidence>
<reference evidence="2 3" key="1">
    <citation type="journal article" date="2024" name="G3 (Bethesda)">
        <title>Genome assembly of Hibiscus sabdariffa L. provides insights into metabolisms of medicinal natural products.</title>
        <authorList>
            <person name="Kim T."/>
        </authorList>
    </citation>
    <scope>NUCLEOTIDE SEQUENCE [LARGE SCALE GENOMIC DNA]</scope>
    <source>
        <strain evidence="2">TK-2024</strain>
        <tissue evidence="2">Old leaves</tissue>
    </source>
</reference>
<evidence type="ECO:0000313" key="3">
    <source>
        <dbReference type="Proteomes" id="UP001396334"/>
    </source>
</evidence>
<dbReference type="EMBL" id="JBBPBN010000025">
    <property type="protein sequence ID" value="KAK9008958.1"/>
    <property type="molecule type" value="Genomic_DNA"/>
</dbReference>
<organism evidence="2 3">
    <name type="scientific">Hibiscus sabdariffa</name>
    <name type="common">roselle</name>
    <dbReference type="NCBI Taxonomy" id="183260"/>
    <lineage>
        <taxon>Eukaryota</taxon>
        <taxon>Viridiplantae</taxon>
        <taxon>Streptophyta</taxon>
        <taxon>Embryophyta</taxon>
        <taxon>Tracheophyta</taxon>
        <taxon>Spermatophyta</taxon>
        <taxon>Magnoliopsida</taxon>
        <taxon>eudicotyledons</taxon>
        <taxon>Gunneridae</taxon>
        <taxon>Pentapetalae</taxon>
        <taxon>rosids</taxon>
        <taxon>malvids</taxon>
        <taxon>Malvales</taxon>
        <taxon>Malvaceae</taxon>
        <taxon>Malvoideae</taxon>
        <taxon>Hibiscus</taxon>
    </lineage>
</organism>
<feature type="region of interest" description="Disordered" evidence="1">
    <location>
        <begin position="89"/>
        <end position="111"/>
    </location>
</feature>
<accession>A0ABR2R7M7</accession>
<feature type="compositionally biased region" description="Basic and acidic residues" evidence="1">
    <location>
        <begin position="94"/>
        <end position="104"/>
    </location>
</feature>
<gene>
    <name evidence="2" type="ORF">V6N11_080434</name>
</gene>
<comment type="caution">
    <text evidence="2">The sequence shown here is derived from an EMBL/GenBank/DDBJ whole genome shotgun (WGS) entry which is preliminary data.</text>
</comment>